<proteinExistence type="predicted"/>
<organism evidence="4 5">
    <name type="scientific">Falsiroseomonas oleicola</name>
    <dbReference type="NCBI Taxonomy" id="2801474"/>
    <lineage>
        <taxon>Bacteria</taxon>
        <taxon>Pseudomonadati</taxon>
        <taxon>Pseudomonadota</taxon>
        <taxon>Alphaproteobacteria</taxon>
        <taxon>Acetobacterales</taxon>
        <taxon>Roseomonadaceae</taxon>
        <taxon>Falsiroseomonas</taxon>
    </lineage>
</organism>
<dbReference type="PANTHER" id="PTHR43877:SF1">
    <property type="entry name" value="ACETYLTRANSFERASE"/>
    <property type="match status" value="1"/>
</dbReference>
<dbReference type="Proteomes" id="UP000689967">
    <property type="component" value="Unassembled WGS sequence"/>
</dbReference>
<name>A0ABS6HA27_9PROT</name>
<keyword evidence="2" id="KW-0012">Acyltransferase</keyword>
<protein>
    <submittedName>
        <fullName evidence="4">GNAT family N-acetyltransferase</fullName>
    </submittedName>
</protein>
<dbReference type="InterPro" id="IPR000182">
    <property type="entry name" value="GNAT_dom"/>
</dbReference>
<dbReference type="PANTHER" id="PTHR43877">
    <property type="entry name" value="AMINOALKYLPHOSPHONATE N-ACETYLTRANSFERASE-RELATED-RELATED"/>
    <property type="match status" value="1"/>
</dbReference>
<dbReference type="RefSeq" id="WP_216875543.1">
    <property type="nucleotide sequence ID" value="NZ_JAERQM010000003.1"/>
</dbReference>
<dbReference type="InterPro" id="IPR050832">
    <property type="entry name" value="Bact_Acetyltransf"/>
</dbReference>
<comment type="caution">
    <text evidence="4">The sequence shown here is derived from an EMBL/GenBank/DDBJ whole genome shotgun (WGS) entry which is preliminary data.</text>
</comment>
<evidence type="ECO:0000259" key="3">
    <source>
        <dbReference type="PROSITE" id="PS51186"/>
    </source>
</evidence>
<evidence type="ECO:0000256" key="1">
    <source>
        <dbReference type="ARBA" id="ARBA00022679"/>
    </source>
</evidence>
<evidence type="ECO:0000313" key="5">
    <source>
        <dbReference type="Proteomes" id="UP000689967"/>
    </source>
</evidence>
<evidence type="ECO:0000313" key="4">
    <source>
        <dbReference type="EMBL" id="MBU8544346.1"/>
    </source>
</evidence>
<dbReference type="PROSITE" id="PS51186">
    <property type="entry name" value="GNAT"/>
    <property type="match status" value="1"/>
</dbReference>
<dbReference type="CDD" id="cd04301">
    <property type="entry name" value="NAT_SF"/>
    <property type="match status" value="1"/>
</dbReference>
<sequence>MIRPASTADAPAIGDMHAQSWTETYPGLVPEVLLAEMTDPAGRRAAWARNLAAPLLPGSTLVAEEAGAILGFISVCAARDPALGAGGEVSGLYLLRRAQGRGLGRALLAAGAEVLLRAGHADAGAWALDKNLRARAFYAATGAIPRTSQIGWHGDVAIAETAWVWADLHGVTRRPG</sequence>
<reference evidence="4 5" key="1">
    <citation type="submission" date="2021-01" db="EMBL/GenBank/DDBJ databases">
        <title>Roseomonas sp. nov, a bacterium isolated from an oil production mixture in Yumen Oilfield.</title>
        <authorList>
            <person name="Wu D."/>
        </authorList>
    </citation>
    <scope>NUCLEOTIDE SEQUENCE [LARGE SCALE GENOMIC DNA]</scope>
    <source>
        <strain evidence="4 5">ROY-5-3</strain>
    </source>
</reference>
<gene>
    <name evidence="4" type="ORF">JJQ90_11555</name>
</gene>
<keyword evidence="1" id="KW-0808">Transferase</keyword>
<evidence type="ECO:0000256" key="2">
    <source>
        <dbReference type="ARBA" id="ARBA00023315"/>
    </source>
</evidence>
<accession>A0ABS6HA27</accession>
<dbReference type="EMBL" id="JAERQM010000003">
    <property type="protein sequence ID" value="MBU8544346.1"/>
    <property type="molecule type" value="Genomic_DNA"/>
</dbReference>
<keyword evidence="5" id="KW-1185">Reference proteome</keyword>
<feature type="domain" description="N-acetyltransferase" evidence="3">
    <location>
        <begin position="1"/>
        <end position="174"/>
    </location>
</feature>
<dbReference type="Pfam" id="PF00583">
    <property type="entry name" value="Acetyltransf_1"/>
    <property type="match status" value="1"/>
</dbReference>